<feature type="compositionally biased region" description="Basic and acidic residues" evidence="1">
    <location>
        <begin position="98"/>
        <end position="129"/>
    </location>
</feature>
<keyword evidence="2" id="KW-1185">Reference proteome</keyword>
<feature type="compositionally biased region" description="Basic and acidic residues" evidence="1">
    <location>
        <begin position="139"/>
        <end position="150"/>
    </location>
</feature>
<reference evidence="3" key="1">
    <citation type="submission" date="2025-08" db="UniProtKB">
        <authorList>
            <consortium name="RefSeq"/>
        </authorList>
    </citation>
    <scope>IDENTIFICATION</scope>
</reference>
<sequence length="310" mass="34889">MENTPDLEGVKTDKKGENVDVGVEQNAVTESSHDEDKPEGKEEALPETSQLEPKTSEENEMSKNEQSPEETTLSEEVPVAVQSPSNEDTELNPSSSFDKPEQESNLSREKTFDKSDEVIEPRKDPKQEPLAKSTPDSESSAKEKIPESKSDPIFNYIDNDLSEASEKSNSKTQELDSLIKYYLKQDSRKNSDGIFIAPVHKVCSQNSRLNQQSQVNLNYRGQEEFSFSNPEHSLNSVILDSVRTRKLAHGIHPVTLNAYSSKQKANSSPLWHNDKDRNKIIESLERASQNYSQAMKTLEDLADRLKLCES</sequence>
<feature type="compositionally biased region" description="Basic and acidic residues" evidence="1">
    <location>
        <begin position="54"/>
        <end position="63"/>
    </location>
</feature>
<gene>
    <name evidence="3" type="primary">LOC115215051</name>
</gene>
<accession>A0A6P7SQ77</accession>
<feature type="compositionally biased region" description="Basic and acidic residues" evidence="1">
    <location>
        <begin position="8"/>
        <end position="18"/>
    </location>
</feature>
<evidence type="ECO:0000313" key="2">
    <source>
        <dbReference type="Proteomes" id="UP000515154"/>
    </source>
</evidence>
<dbReference type="KEGG" id="osn:115215051"/>
<feature type="compositionally biased region" description="Basic and acidic residues" evidence="1">
    <location>
        <begin position="31"/>
        <end position="44"/>
    </location>
</feature>
<protein>
    <submittedName>
        <fullName evidence="3">Thioredoxin domain-containing protein 2-like</fullName>
    </submittedName>
</protein>
<organism evidence="2 3">
    <name type="scientific">Octopus sinensis</name>
    <name type="common">East Asian common octopus</name>
    <dbReference type="NCBI Taxonomy" id="2607531"/>
    <lineage>
        <taxon>Eukaryota</taxon>
        <taxon>Metazoa</taxon>
        <taxon>Spiralia</taxon>
        <taxon>Lophotrochozoa</taxon>
        <taxon>Mollusca</taxon>
        <taxon>Cephalopoda</taxon>
        <taxon>Coleoidea</taxon>
        <taxon>Octopodiformes</taxon>
        <taxon>Octopoda</taxon>
        <taxon>Incirrata</taxon>
        <taxon>Octopodidae</taxon>
        <taxon>Octopus</taxon>
    </lineage>
</organism>
<dbReference type="RefSeq" id="XP_029640051.1">
    <property type="nucleotide sequence ID" value="XM_029784191.2"/>
</dbReference>
<name>A0A6P7SQ77_9MOLL</name>
<dbReference type="AlphaFoldDB" id="A0A6P7SQ77"/>
<proteinExistence type="predicted"/>
<feature type="compositionally biased region" description="Polar residues" evidence="1">
    <location>
        <begin position="82"/>
        <end position="97"/>
    </location>
</feature>
<feature type="region of interest" description="Disordered" evidence="1">
    <location>
        <begin position="1"/>
        <end position="155"/>
    </location>
</feature>
<evidence type="ECO:0000313" key="3">
    <source>
        <dbReference type="RefSeq" id="XP_029640051.1"/>
    </source>
</evidence>
<evidence type="ECO:0000256" key="1">
    <source>
        <dbReference type="SAM" id="MobiDB-lite"/>
    </source>
</evidence>
<dbReference type="Proteomes" id="UP000515154">
    <property type="component" value="Linkage group LG8"/>
</dbReference>